<sequence length="90" mass="10523">MEMRDNIKHLSLLLILLHSLLQSKILLSFIKTKILNQSTQNLSRSNNQLKQSNQQILKSLFHNSCNFLKEQTNKNQIMIINCIINYVITL</sequence>
<feature type="chain" id="PRO_5035801444" description="Transmembrane protein" evidence="1">
    <location>
        <begin position="24"/>
        <end position="90"/>
    </location>
</feature>
<name>A0A8S1N364_9CILI</name>
<accession>A0A8S1N364</accession>
<keyword evidence="3" id="KW-1185">Reference proteome</keyword>
<dbReference type="AlphaFoldDB" id="A0A8S1N364"/>
<reference evidence="2" key="1">
    <citation type="submission" date="2021-01" db="EMBL/GenBank/DDBJ databases">
        <authorList>
            <consortium name="Genoscope - CEA"/>
            <person name="William W."/>
        </authorList>
    </citation>
    <scope>NUCLEOTIDE SEQUENCE</scope>
</reference>
<feature type="signal peptide" evidence="1">
    <location>
        <begin position="1"/>
        <end position="23"/>
    </location>
</feature>
<evidence type="ECO:0000313" key="3">
    <source>
        <dbReference type="Proteomes" id="UP000692954"/>
    </source>
</evidence>
<dbReference type="Proteomes" id="UP000692954">
    <property type="component" value="Unassembled WGS sequence"/>
</dbReference>
<protein>
    <recommendedName>
        <fullName evidence="4">Transmembrane protein</fullName>
    </recommendedName>
</protein>
<evidence type="ECO:0000256" key="1">
    <source>
        <dbReference type="SAM" id="SignalP"/>
    </source>
</evidence>
<gene>
    <name evidence="2" type="ORF">PSON_ATCC_30995.1.T0450084</name>
</gene>
<organism evidence="2 3">
    <name type="scientific">Paramecium sonneborni</name>
    <dbReference type="NCBI Taxonomy" id="65129"/>
    <lineage>
        <taxon>Eukaryota</taxon>
        <taxon>Sar</taxon>
        <taxon>Alveolata</taxon>
        <taxon>Ciliophora</taxon>
        <taxon>Intramacronucleata</taxon>
        <taxon>Oligohymenophorea</taxon>
        <taxon>Peniculida</taxon>
        <taxon>Parameciidae</taxon>
        <taxon>Paramecium</taxon>
    </lineage>
</organism>
<evidence type="ECO:0000313" key="2">
    <source>
        <dbReference type="EMBL" id="CAD8083435.1"/>
    </source>
</evidence>
<proteinExistence type="predicted"/>
<comment type="caution">
    <text evidence="2">The sequence shown here is derived from an EMBL/GenBank/DDBJ whole genome shotgun (WGS) entry which is preliminary data.</text>
</comment>
<evidence type="ECO:0008006" key="4">
    <source>
        <dbReference type="Google" id="ProtNLM"/>
    </source>
</evidence>
<dbReference type="EMBL" id="CAJJDN010000045">
    <property type="protein sequence ID" value="CAD8083435.1"/>
    <property type="molecule type" value="Genomic_DNA"/>
</dbReference>
<keyword evidence="1" id="KW-0732">Signal</keyword>